<proteinExistence type="predicted"/>
<evidence type="ECO:0000313" key="3">
    <source>
        <dbReference type="Proteomes" id="UP001165205"/>
    </source>
</evidence>
<gene>
    <name evidence="2" type="ORF">Aory04_001168300</name>
</gene>
<comment type="caution">
    <text evidence="2">The sequence shown here is derived from an EMBL/GenBank/DDBJ whole genome shotgun (WGS) entry which is preliminary data.</text>
</comment>
<evidence type="ECO:0000256" key="1">
    <source>
        <dbReference type="SAM" id="MobiDB-lite"/>
    </source>
</evidence>
<protein>
    <submittedName>
        <fullName evidence="2">Unnamed protein product</fullName>
    </submittedName>
</protein>
<dbReference type="EMBL" id="BSYA01000208">
    <property type="protein sequence ID" value="GMG36696.1"/>
    <property type="molecule type" value="Genomic_DNA"/>
</dbReference>
<evidence type="ECO:0000313" key="2">
    <source>
        <dbReference type="EMBL" id="GMG36696.1"/>
    </source>
</evidence>
<reference evidence="2" key="1">
    <citation type="submission" date="2023-04" db="EMBL/GenBank/DDBJ databases">
        <title>Aspergillus oryzae NBRC 4228.</title>
        <authorList>
            <person name="Ichikawa N."/>
            <person name="Sato H."/>
            <person name="Tonouchi N."/>
        </authorList>
    </citation>
    <scope>NUCLEOTIDE SEQUENCE</scope>
    <source>
        <strain evidence="2">NBRC 4228</strain>
    </source>
</reference>
<dbReference type="Proteomes" id="UP001165205">
    <property type="component" value="Unassembled WGS sequence"/>
</dbReference>
<name>A0AAN5C3S5_ASPOZ</name>
<feature type="compositionally biased region" description="Low complexity" evidence="1">
    <location>
        <begin position="50"/>
        <end position="59"/>
    </location>
</feature>
<feature type="compositionally biased region" description="Low complexity" evidence="1">
    <location>
        <begin position="68"/>
        <end position="79"/>
    </location>
</feature>
<dbReference type="AlphaFoldDB" id="A0AAN5C3S5"/>
<organism evidence="2 3">
    <name type="scientific">Aspergillus oryzae</name>
    <name type="common">Yellow koji mold</name>
    <dbReference type="NCBI Taxonomy" id="5062"/>
    <lineage>
        <taxon>Eukaryota</taxon>
        <taxon>Fungi</taxon>
        <taxon>Dikarya</taxon>
        <taxon>Ascomycota</taxon>
        <taxon>Pezizomycotina</taxon>
        <taxon>Eurotiomycetes</taxon>
        <taxon>Eurotiomycetidae</taxon>
        <taxon>Eurotiales</taxon>
        <taxon>Aspergillaceae</taxon>
        <taxon>Aspergillus</taxon>
        <taxon>Aspergillus subgen. Circumdati</taxon>
    </lineage>
</organism>
<feature type="region of interest" description="Disordered" evidence="1">
    <location>
        <begin position="1"/>
        <end position="79"/>
    </location>
</feature>
<accession>A0AAN5C3S5</accession>
<sequence length="129" mass="13244">MMMAQPFPAHQGIPQHPGIPPGHPLAPGQHPNAHPGAGMVQQVHPGVSAPGGPQVTQGGPMMGGMPPGAGTTAPGGPVQAHALSHLNPAQAHLFQQPHFAQQCKFFPLLSSVPQTPDCPEHGLQNVTMI</sequence>